<evidence type="ECO:0000313" key="3">
    <source>
        <dbReference type="Proteomes" id="UP001497623"/>
    </source>
</evidence>
<feature type="transmembrane region" description="Helical" evidence="1">
    <location>
        <begin position="110"/>
        <end position="131"/>
    </location>
</feature>
<feature type="non-terminal residue" evidence="2">
    <location>
        <position position="1"/>
    </location>
</feature>
<reference evidence="2 3" key="1">
    <citation type="submission" date="2024-05" db="EMBL/GenBank/DDBJ databases">
        <authorList>
            <person name="Wallberg A."/>
        </authorList>
    </citation>
    <scope>NUCLEOTIDE SEQUENCE [LARGE SCALE GENOMIC DNA]</scope>
</reference>
<proteinExistence type="predicted"/>
<evidence type="ECO:0008006" key="4">
    <source>
        <dbReference type="Google" id="ProtNLM"/>
    </source>
</evidence>
<keyword evidence="1" id="KW-1133">Transmembrane helix</keyword>
<evidence type="ECO:0000256" key="1">
    <source>
        <dbReference type="SAM" id="Phobius"/>
    </source>
</evidence>
<sequence length="142" mass="14365">GGGVFEVFCGFDVVCAVVWCSCAVVWGVCGMAGSVCVMVGSVCKVAVGVCGMAMGVCVLAVGVCVLFVGGCVCVAGGPLWVWFVICGCCVGVSLDVVSCCPEVPESGPRLLLALGVLGPAYWVPWCTWTRLLGSIGFVSLIG</sequence>
<feature type="transmembrane region" description="Helical" evidence="1">
    <location>
        <begin position="46"/>
        <end position="68"/>
    </location>
</feature>
<comment type="caution">
    <text evidence="2">The sequence shown here is derived from an EMBL/GenBank/DDBJ whole genome shotgun (WGS) entry which is preliminary data.</text>
</comment>
<keyword evidence="1" id="KW-0812">Transmembrane</keyword>
<feature type="transmembrane region" description="Helical" evidence="1">
    <location>
        <begin position="16"/>
        <end position="39"/>
    </location>
</feature>
<dbReference type="EMBL" id="CAXKWB010003998">
    <property type="protein sequence ID" value="CAL4071451.1"/>
    <property type="molecule type" value="Genomic_DNA"/>
</dbReference>
<feature type="transmembrane region" description="Helical" evidence="1">
    <location>
        <begin position="80"/>
        <end position="98"/>
    </location>
</feature>
<name>A0AAV2Q6S8_MEGNR</name>
<organism evidence="2 3">
    <name type="scientific">Meganyctiphanes norvegica</name>
    <name type="common">Northern krill</name>
    <name type="synonym">Thysanopoda norvegica</name>
    <dbReference type="NCBI Taxonomy" id="48144"/>
    <lineage>
        <taxon>Eukaryota</taxon>
        <taxon>Metazoa</taxon>
        <taxon>Ecdysozoa</taxon>
        <taxon>Arthropoda</taxon>
        <taxon>Crustacea</taxon>
        <taxon>Multicrustacea</taxon>
        <taxon>Malacostraca</taxon>
        <taxon>Eumalacostraca</taxon>
        <taxon>Eucarida</taxon>
        <taxon>Euphausiacea</taxon>
        <taxon>Euphausiidae</taxon>
        <taxon>Meganyctiphanes</taxon>
    </lineage>
</organism>
<protein>
    <recommendedName>
        <fullName evidence="4">NADH dehydrogenase subunit 6</fullName>
    </recommendedName>
</protein>
<accession>A0AAV2Q6S8</accession>
<dbReference type="AlphaFoldDB" id="A0AAV2Q6S8"/>
<keyword evidence="1" id="KW-0472">Membrane</keyword>
<gene>
    <name evidence="2" type="ORF">MNOR_LOCUS8543</name>
</gene>
<dbReference type="Proteomes" id="UP001497623">
    <property type="component" value="Unassembled WGS sequence"/>
</dbReference>
<keyword evidence="3" id="KW-1185">Reference proteome</keyword>
<evidence type="ECO:0000313" key="2">
    <source>
        <dbReference type="EMBL" id="CAL4071451.1"/>
    </source>
</evidence>